<dbReference type="GO" id="GO:0042626">
    <property type="term" value="F:ATPase-coupled transmembrane transporter activity"/>
    <property type="evidence" value="ECO:0007669"/>
    <property type="project" value="TreeGrafter"/>
</dbReference>
<dbReference type="PANTHER" id="PTHR24223">
    <property type="entry name" value="ATP-BINDING CASSETTE SUB-FAMILY C"/>
    <property type="match status" value="1"/>
</dbReference>
<dbReference type="GO" id="GO:0005524">
    <property type="term" value="F:ATP binding"/>
    <property type="evidence" value="ECO:0007669"/>
    <property type="project" value="UniProtKB-KW"/>
</dbReference>
<gene>
    <name evidence="4" type="ORF">COLO4_36465</name>
</gene>
<dbReference type="Pfam" id="PF00005">
    <property type="entry name" value="ABC_tran"/>
    <property type="match status" value="1"/>
</dbReference>
<reference evidence="5" key="1">
    <citation type="submission" date="2013-09" db="EMBL/GenBank/DDBJ databases">
        <title>Corchorus olitorius genome sequencing.</title>
        <authorList>
            <person name="Alam M."/>
            <person name="Haque M.S."/>
            <person name="Islam M.S."/>
            <person name="Emdad E.M."/>
            <person name="Islam M.M."/>
            <person name="Ahmed B."/>
            <person name="Halim A."/>
            <person name="Hossen Q.M.M."/>
            <person name="Hossain M.Z."/>
            <person name="Ahmed R."/>
            <person name="Khan M.M."/>
            <person name="Islam R."/>
            <person name="Rashid M.M."/>
            <person name="Khan S.A."/>
            <person name="Rahman M.S."/>
            <person name="Alam M."/>
            <person name="Yahiya A.S."/>
            <person name="Khan M.S."/>
            <person name="Azam M.S."/>
            <person name="Haque T."/>
            <person name="Lashkar M.Z.H."/>
            <person name="Akhand A.I."/>
            <person name="Morshed G."/>
            <person name="Roy S."/>
            <person name="Uddin K.S."/>
            <person name="Rabeya T."/>
            <person name="Hossain A.S."/>
            <person name="Chowdhury A."/>
            <person name="Snigdha A.R."/>
            <person name="Mortoza M.S."/>
            <person name="Matin S.A."/>
            <person name="Hoque S.M.E."/>
            <person name="Islam M.K."/>
            <person name="Roy D.K."/>
            <person name="Haider R."/>
            <person name="Moosa M.M."/>
            <person name="Elias S.M."/>
            <person name="Hasan A.M."/>
            <person name="Jahan S."/>
            <person name="Shafiuddin M."/>
            <person name="Mahmood N."/>
            <person name="Shommy N.S."/>
        </authorList>
    </citation>
    <scope>NUCLEOTIDE SEQUENCE [LARGE SCALE GENOMIC DNA]</scope>
    <source>
        <strain evidence="5">cv. O-4</strain>
    </source>
</reference>
<dbReference type="EMBL" id="AWUE01023247">
    <property type="protein sequence ID" value="OMO54491.1"/>
    <property type="molecule type" value="Genomic_DNA"/>
</dbReference>
<dbReference type="GO" id="GO:0016887">
    <property type="term" value="F:ATP hydrolysis activity"/>
    <property type="evidence" value="ECO:0007669"/>
    <property type="project" value="InterPro"/>
</dbReference>
<dbReference type="OrthoDB" id="6500128at2759"/>
<dbReference type="AlphaFoldDB" id="A0A1R3G8V5"/>
<name>A0A1R3G8V5_9ROSI</name>
<dbReference type="Proteomes" id="UP000187203">
    <property type="component" value="Unassembled WGS sequence"/>
</dbReference>
<dbReference type="PANTHER" id="PTHR24223:SF369">
    <property type="entry name" value="ABC TRANSPORTER C FAMILY MEMBER 10"/>
    <property type="match status" value="1"/>
</dbReference>
<protein>
    <submittedName>
        <fullName evidence="4">ABC transporter C family member 10-like protein</fullName>
    </submittedName>
</protein>
<organism evidence="4 5">
    <name type="scientific">Corchorus olitorius</name>
    <dbReference type="NCBI Taxonomy" id="93759"/>
    <lineage>
        <taxon>Eukaryota</taxon>
        <taxon>Viridiplantae</taxon>
        <taxon>Streptophyta</taxon>
        <taxon>Embryophyta</taxon>
        <taxon>Tracheophyta</taxon>
        <taxon>Spermatophyta</taxon>
        <taxon>Magnoliopsida</taxon>
        <taxon>eudicotyledons</taxon>
        <taxon>Gunneridae</taxon>
        <taxon>Pentapetalae</taxon>
        <taxon>rosids</taxon>
        <taxon>malvids</taxon>
        <taxon>Malvales</taxon>
        <taxon>Malvaceae</taxon>
        <taxon>Grewioideae</taxon>
        <taxon>Apeibeae</taxon>
        <taxon>Corchorus</taxon>
    </lineage>
</organism>
<accession>A0A1R3G8V5</accession>
<keyword evidence="1" id="KW-0547">Nucleotide-binding</keyword>
<keyword evidence="2" id="KW-0067">ATP-binding</keyword>
<comment type="caution">
    <text evidence="4">The sequence shown here is derived from an EMBL/GenBank/DDBJ whole genome shotgun (WGS) entry which is preliminary data.</text>
</comment>
<evidence type="ECO:0000313" key="4">
    <source>
        <dbReference type="EMBL" id="OMO54491.1"/>
    </source>
</evidence>
<evidence type="ECO:0000259" key="3">
    <source>
        <dbReference type="Pfam" id="PF00005"/>
    </source>
</evidence>
<dbReference type="InterPro" id="IPR050173">
    <property type="entry name" value="ABC_transporter_C-like"/>
</dbReference>
<dbReference type="InterPro" id="IPR003439">
    <property type="entry name" value="ABC_transporter-like_ATP-bd"/>
</dbReference>
<evidence type="ECO:0000256" key="1">
    <source>
        <dbReference type="ARBA" id="ARBA00022741"/>
    </source>
</evidence>
<evidence type="ECO:0000256" key="2">
    <source>
        <dbReference type="ARBA" id="ARBA00022840"/>
    </source>
</evidence>
<keyword evidence="5" id="KW-1185">Reference proteome</keyword>
<sequence>MVDPMFRITMCTYSFILALAMTLIPLGASASGFLNLIKHHKCVNMISYRGKTTLNNALFRLVEPADGKIIIDNINVCSIGLHNLRSRLGIIPQDPTLFGGSVRYDLDPLEQHSDNEKLALNSVAVNELSHFSFTMQLINN</sequence>
<dbReference type="SUPFAM" id="SSF52540">
    <property type="entry name" value="P-loop containing nucleoside triphosphate hydrolases"/>
    <property type="match status" value="1"/>
</dbReference>
<dbReference type="Gene3D" id="3.40.50.300">
    <property type="entry name" value="P-loop containing nucleotide triphosphate hydrolases"/>
    <property type="match status" value="1"/>
</dbReference>
<dbReference type="GO" id="GO:0016020">
    <property type="term" value="C:membrane"/>
    <property type="evidence" value="ECO:0007669"/>
    <property type="project" value="TreeGrafter"/>
</dbReference>
<evidence type="ECO:0000313" key="5">
    <source>
        <dbReference type="Proteomes" id="UP000187203"/>
    </source>
</evidence>
<dbReference type="InterPro" id="IPR027417">
    <property type="entry name" value="P-loop_NTPase"/>
</dbReference>
<proteinExistence type="predicted"/>
<feature type="domain" description="ABC transporter" evidence="3">
    <location>
        <begin position="50"/>
        <end position="120"/>
    </location>
</feature>
<dbReference type="STRING" id="93759.A0A1R3G8V5"/>